<gene>
    <name evidence="2" type="ordered locus">PECL_188</name>
</gene>
<dbReference type="Proteomes" id="UP000005444">
    <property type="component" value="Chromosome"/>
</dbReference>
<dbReference type="KEGG" id="pce:PECL_188"/>
<keyword evidence="1" id="KW-0812">Transmembrane</keyword>
<evidence type="ECO:0000256" key="1">
    <source>
        <dbReference type="SAM" id="Phobius"/>
    </source>
</evidence>
<keyword evidence="1" id="KW-1133">Transmembrane helix</keyword>
<evidence type="ECO:0000313" key="2">
    <source>
        <dbReference type="EMBL" id="AEV94511.1"/>
    </source>
</evidence>
<sequence>MIIYLLILAVLCLFISMALISKSLPRIITSFLFAIIIIGSMTAMVLNDREHFGMKKVTEETSSKIYSPSPSKQMPMLLYQNIGTKGTEQVYIYKKTEDQKKPGHTPVDKTSNVVKDSNNEDAKLVTKTTRWVYKNGAYKFWFGIADNNHKLIKRHNIFYIPKDWQNFSTTQAAKLQKLVKANQGKMKSEGEAYVKPKVEATVKETVMKAMMKDPQLSPKSKQALIQQTSKEAAAKYGAEFQAKAMDKLIAEAKK</sequence>
<dbReference type="EMBL" id="CP003137">
    <property type="protein sequence ID" value="AEV94511.1"/>
    <property type="molecule type" value="Genomic_DNA"/>
</dbReference>
<dbReference type="RefSeq" id="WP_014214709.1">
    <property type="nucleotide sequence ID" value="NC_016605.1"/>
</dbReference>
<organism evidence="2 3">
    <name type="scientific">Pediococcus claussenii (strain ATCC BAA-344 / DSM 14800 / JCM 18046 / KCTC 3811 / LMG 21948 / P06)</name>
    <dbReference type="NCBI Taxonomy" id="701521"/>
    <lineage>
        <taxon>Bacteria</taxon>
        <taxon>Bacillati</taxon>
        <taxon>Bacillota</taxon>
        <taxon>Bacilli</taxon>
        <taxon>Lactobacillales</taxon>
        <taxon>Lactobacillaceae</taxon>
        <taxon>Pediococcus</taxon>
    </lineage>
</organism>
<dbReference type="PATRIC" id="fig|701521.8.peg.177"/>
<reference evidence="2 3" key="1">
    <citation type="journal article" date="2012" name="J. Bacteriol.">
        <title>Complete Genome Sequence of the Beer Spoilage Organism Pediococcus claussenii ATCC BAA-344T.</title>
        <authorList>
            <person name="Pittet V."/>
            <person name="Abegunde T."/>
            <person name="Marfleet T."/>
            <person name="Haakensen M."/>
            <person name="Morrow K."/>
            <person name="Jayaprakash T."/>
            <person name="Schroeder K."/>
            <person name="Trost B."/>
            <person name="Byrns S."/>
            <person name="Bergsveinson J."/>
            <person name="Kusalik A."/>
            <person name="Ziola B."/>
        </authorList>
    </citation>
    <scope>NUCLEOTIDE SEQUENCE [LARGE SCALE GENOMIC DNA]</scope>
    <source>
        <strain evidence="2 3">ATCC BAA-344</strain>
    </source>
</reference>
<accession>G8PA72</accession>
<dbReference type="AlphaFoldDB" id="G8PA72"/>
<name>G8PA72_PEDCP</name>
<keyword evidence="3" id="KW-1185">Reference proteome</keyword>
<dbReference type="Pfam" id="PF16069">
    <property type="entry name" value="DUF4811"/>
    <property type="match status" value="1"/>
</dbReference>
<dbReference type="STRING" id="701521.PECL_188"/>
<evidence type="ECO:0000313" key="3">
    <source>
        <dbReference type="Proteomes" id="UP000005444"/>
    </source>
</evidence>
<protein>
    <recommendedName>
        <fullName evidence="4">DUF4811 domain-containing protein</fullName>
    </recommendedName>
</protein>
<proteinExistence type="predicted"/>
<feature type="transmembrane region" description="Helical" evidence="1">
    <location>
        <begin position="28"/>
        <end position="46"/>
    </location>
</feature>
<keyword evidence="1" id="KW-0472">Membrane</keyword>
<dbReference type="eggNOG" id="ENOG5032RPZ">
    <property type="taxonomic scope" value="Bacteria"/>
</dbReference>
<dbReference type="InterPro" id="IPR032083">
    <property type="entry name" value="DUF4811"/>
</dbReference>
<evidence type="ECO:0008006" key="4">
    <source>
        <dbReference type="Google" id="ProtNLM"/>
    </source>
</evidence>
<dbReference type="HOGENOM" id="CLU_096771_0_0_9"/>